<dbReference type="InterPro" id="IPR008930">
    <property type="entry name" value="Terpenoid_cyclase/PrenylTrfase"/>
</dbReference>
<keyword evidence="4" id="KW-1185">Reference proteome</keyword>
<evidence type="ECO:0000313" key="3">
    <source>
        <dbReference type="EMBL" id="QLY33576.1"/>
    </source>
</evidence>
<dbReference type="UniPathway" id="UPA00337"/>
<proteinExistence type="predicted"/>
<dbReference type="Gene3D" id="1.50.10.20">
    <property type="match status" value="2"/>
</dbReference>
<sequence length="504" mass="54226">METTQSTLELVLERAVRHVVDTQDAAGSWTTPPAPRILETGFACYALSVAGGADDAVARARTWLALNSASLQHDPIAIMTENALRDLSLGKAVELDPDHPALRNPVLRWRIALVQALTLHAGQWEHVWGDRAEAALAQLRSELSERYETARKDRLRVWSIVEIAAARVIVETHLGDAEAAREAAATIESIQSEDGSVAGMPISTAMAVLALGIADPGGDAVRRARAYLVAQQLDNGGFGLLVCDVWDTIVTIWAFREHETFRQHSRDRAVAFLESMQHPDGGFPYATTVEPDLDSTAAALHALVGVSDPAVIERSVGLYRDHQRPDGLWNTYYYAKDVPTDDCVAHIVAVLKQLPEAGTPSITVARQWLSDRFSAGEEFLCVYRNRPYTIDTIGAAIGYDHPAVRDAAARVAAAQNSDGGWGQEAGEDSCATATGAALACLVHVGWQDSAALDRAVEYLAATQHADGSWPGPPELLGPRPLLSYVPAQSHAVVATGLMTLSGRC</sequence>
<evidence type="ECO:0000313" key="4">
    <source>
        <dbReference type="Proteomes" id="UP000515512"/>
    </source>
</evidence>
<dbReference type="AlphaFoldDB" id="A0A7D6VN11"/>
<reference evidence="3 4" key="1">
    <citation type="submission" date="2020-07" db="EMBL/GenBank/DDBJ databases">
        <authorList>
            <person name="Zhuang K."/>
            <person name="Ran Y."/>
        </authorList>
    </citation>
    <scope>NUCLEOTIDE SEQUENCE [LARGE SCALE GENOMIC DNA]</scope>
    <source>
        <strain evidence="3 4">WCH-YHL-001</strain>
    </source>
</reference>
<protein>
    <recommendedName>
        <fullName evidence="2">Prenyltransferase alpha-alpha toroid domain-containing protein</fullName>
    </recommendedName>
</protein>
<organism evidence="3 4">
    <name type="scientific">Nocardia huaxiensis</name>
    <dbReference type="NCBI Taxonomy" id="2755382"/>
    <lineage>
        <taxon>Bacteria</taxon>
        <taxon>Bacillati</taxon>
        <taxon>Actinomycetota</taxon>
        <taxon>Actinomycetes</taxon>
        <taxon>Mycobacteriales</taxon>
        <taxon>Nocardiaceae</taxon>
        <taxon>Nocardia</taxon>
    </lineage>
</organism>
<accession>A0A7D6VN11</accession>
<keyword evidence="1" id="KW-0677">Repeat</keyword>
<dbReference type="CDD" id="cd00688">
    <property type="entry name" value="ISOPREN_C2_like"/>
    <property type="match status" value="1"/>
</dbReference>
<dbReference type="RefSeq" id="WP_181584740.1">
    <property type="nucleotide sequence ID" value="NZ_CP059399.1"/>
</dbReference>
<feature type="domain" description="Prenyltransferase alpha-alpha toroid" evidence="2">
    <location>
        <begin position="260"/>
        <end position="467"/>
    </location>
</feature>
<dbReference type="SUPFAM" id="SSF48239">
    <property type="entry name" value="Terpenoid cyclases/Protein prenyltransferases"/>
    <property type="match status" value="2"/>
</dbReference>
<dbReference type="Pfam" id="PF00432">
    <property type="entry name" value="Prenyltrans"/>
    <property type="match status" value="1"/>
</dbReference>
<dbReference type="GO" id="GO:0003824">
    <property type="term" value="F:catalytic activity"/>
    <property type="evidence" value="ECO:0007669"/>
    <property type="project" value="InterPro"/>
</dbReference>
<dbReference type="EMBL" id="CP059399">
    <property type="protein sequence ID" value="QLY33576.1"/>
    <property type="molecule type" value="Genomic_DNA"/>
</dbReference>
<name>A0A7D6VN11_9NOCA</name>
<evidence type="ECO:0000259" key="2">
    <source>
        <dbReference type="Pfam" id="PF00432"/>
    </source>
</evidence>
<gene>
    <name evidence="3" type="ORF">H0264_16265</name>
</gene>
<dbReference type="InterPro" id="IPR001330">
    <property type="entry name" value="Prenyltrans"/>
</dbReference>
<dbReference type="Proteomes" id="UP000515512">
    <property type="component" value="Chromosome"/>
</dbReference>
<dbReference type="KEGG" id="nhu:H0264_16265"/>
<evidence type="ECO:0000256" key="1">
    <source>
        <dbReference type="ARBA" id="ARBA00022737"/>
    </source>
</evidence>